<reference evidence="15 16" key="1">
    <citation type="submission" date="2018-06" db="EMBL/GenBank/DDBJ databases">
        <title>OYT1 Genome Sequencing.</title>
        <authorList>
            <person name="Kato S."/>
            <person name="Itoh T."/>
            <person name="Ohkuma M."/>
        </authorList>
    </citation>
    <scope>NUCLEOTIDE SEQUENCE [LARGE SCALE GENOMIC DNA]</scope>
    <source>
        <strain evidence="15 16">OYT1</strain>
    </source>
</reference>
<dbReference type="InterPro" id="IPR004101">
    <property type="entry name" value="Mur_ligase_C"/>
</dbReference>
<dbReference type="Proteomes" id="UP000033070">
    <property type="component" value="Chromosome"/>
</dbReference>
<feature type="binding site" evidence="10">
    <location>
        <begin position="108"/>
        <end position="114"/>
    </location>
    <ligand>
        <name>ATP</name>
        <dbReference type="ChEBI" id="CHEBI:30616"/>
    </ligand>
</feature>
<dbReference type="Gene3D" id="3.90.190.20">
    <property type="entry name" value="Mur ligase, C-terminal domain"/>
    <property type="match status" value="1"/>
</dbReference>
<proteinExistence type="inferred from homology"/>
<dbReference type="GO" id="GO:0008766">
    <property type="term" value="F:UDP-N-acetylmuramoylalanyl-D-glutamyl-2,6-diaminopimelate-D-alanyl-D-alanine ligase activity"/>
    <property type="evidence" value="ECO:0007669"/>
    <property type="project" value="RHEA"/>
</dbReference>
<keyword evidence="9 10" id="KW-0961">Cell wall biogenesis/degradation</keyword>
<dbReference type="InterPro" id="IPR000713">
    <property type="entry name" value="Mur_ligase_N"/>
</dbReference>
<feature type="domain" description="Mur ligase N-terminal catalytic" evidence="12">
    <location>
        <begin position="22"/>
        <end position="93"/>
    </location>
</feature>
<dbReference type="PANTHER" id="PTHR43024:SF1">
    <property type="entry name" value="UDP-N-ACETYLMURAMOYL-TRIPEPTIDE--D-ALANYL-D-ALANINE LIGASE"/>
    <property type="match status" value="1"/>
</dbReference>
<dbReference type="Pfam" id="PF08245">
    <property type="entry name" value="Mur_ligase_M"/>
    <property type="match status" value="1"/>
</dbReference>
<evidence type="ECO:0000256" key="9">
    <source>
        <dbReference type="ARBA" id="ARBA00023316"/>
    </source>
</evidence>
<keyword evidence="5 10" id="KW-0067">ATP-binding</keyword>
<dbReference type="GO" id="GO:0009252">
    <property type="term" value="P:peptidoglycan biosynthetic process"/>
    <property type="evidence" value="ECO:0007669"/>
    <property type="project" value="UniProtKB-UniRule"/>
</dbReference>
<evidence type="ECO:0000256" key="4">
    <source>
        <dbReference type="ARBA" id="ARBA00022741"/>
    </source>
</evidence>
<comment type="similarity">
    <text evidence="10">Belongs to the MurCDEF family. MurF subfamily.</text>
</comment>
<feature type="domain" description="Mur ligase C-terminal" evidence="13">
    <location>
        <begin position="318"/>
        <end position="437"/>
    </location>
</feature>
<dbReference type="GO" id="GO:0005737">
    <property type="term" value="C:cytoplasm"/>
    <property type="evidence" value="ECO:0007669"/>
    <property type="project" value="UniProtKB-SubCell"/>
</dbReference>
<evidence type="ECO:0000256" key="8">
    <source>
        <dbReference type="ARBA" id="ARBA00023306"/>
    </source>
</evidence>
<dbReference type="RefSeq" id="WP_062625728.1">
    <property type="nucleotide sequence ID" value="NZ_AP018738.1"/>
</dbReference>
<feature type="domain" description="Mur ligase central" evidence="14">
    <location>
        <begin position="106"/>
        <end position="296"/>
    </location>
</feature>
<dbReference type="Gene3D" id="3.40.1390.10">
    <property type="entry name" value="MurE/MurF, N-terminal domain"/>
    <property type="match status" value="1"/>
</dbReference>
<comment type="subcellular location">
    <subcellularLocation>
        <location evidence="10 11">Cytoplasm</location>
    </subcellularLocation>
</comment>
<keyword evidence="8 10" id="KW-0131">Cell cycle</keyword>
<dbReference type="NCBIfam" id="TIGR01143">
    <property type="entry name" value="murF"/>
    <property type="match status" value="1"/>
</dbReference>
<evidence type="ECO:0000259" key="12">
    <source>
        <dbReference type="Pfam" id="PF01225"/>
    </source>
</evidence>
<sequence length="458" mass="47472">MMTLLQISKALGAPRCEANPRIAQVNTDSRKIIAGDLFIALRGEHFDGAAFVAQAAKDGAVAAVVNVGSEIGDVTIPVLRVADTRLALGQLAAWWRKQFDLPLIAVTGSNGKTSVKEMLAAICTVAAGNKDAVLATQGNLNNDIGMPLTLLRLRKSHRYAVIEMGMNHPGEIDYLTRLATPNVALVNNASGAHLEGLGTVEAVARAKGEIFAGLSADGVAVLNADDAHAGLWRKLAAPHSIIDFGLDAAAVVCGSWQPIAAGSQLTISTPAGASHLHLQVPGAHNARNALAATAAALAIGIKLEQIKAGLEAFAGVSGRLQRKRTASGAIVIDDTYNANPASMRAAIAVLAQAEGLRIFVLGDMGELGTDAARFHAEIGAAAANAGIERLYALGALSAHATQAFGAGGQHFDRIEDLLDALDRALGPEATVLVKGSRFMKMERVVAHCIAGEETCCSH</sequence>
<dbReference type="UniPathway" id="UPA00219"/>
<dbReference type="InterPro" id="IPR036615">
    <property type="entry name" value="Mur_ligase_C_dom_sf"/>
</dbReference>
<dbReference type="SUPFAM" id="SSF63418">
    <property type="entry name" value="MurE/MurF N-terminal domain"/>
    <property type="match status" value="1"/>
</dbReference>
<comment type="pathway">
    <text evidence="10 11">Cell wall biogenesis; peptidoglycan biosynthesis.</text>
</comment>
<dbReference type="AlphaFoldDB" id="A0A2Z6G8U7"/>
<dbReference type="InterPro" id="IPR051046">
    <property type="entry name" value="MurCDEF_CellWall_CoF430Synth"/>
</dbReference>
<keyword evidence="3 10" id="KW-0132">Cell division</keyword>
<evidence type="ECO:0000259" key="14">
    <source>
        <dbReference type="Pfam" id="PF08245"/>
    </source>
</evidence>
<dbReference type="Pfam" id="PF01225">
    <property type="entry name" value="Mur_ligase"/>
    <property type="match status" value="1"/>
</dbReference>
<evidence type="ECO:0000256" key="3">
    <source>
        <dbReference type="ARBA" id="ARBA00022618"/>
    </source>
</evidence>
<evidence type="ECO:0000256" key="6">
    <source>
        <dbReference type="ARBA" id="ARBA00022960"/>
    </source>
</evidence>
<keyword evidence="2 10" id="KW-0436">Ligase</keyword>
<keyword evidence="1 10" id="KW-0963">Cytoplasm</keyword>
<dbReference type="HAMAP" id="MF_02019">
    <property type="entry name" value="MurF"/>
    <property type="match status" value="1"/>
</dbReference>
<keyword evidence="6 10" id="KW-0133">Cell shape</keyword>
<dbReference type="GO" id="GO:0071555">
    <property type="term" value="P:cell wall organization"/>
    <property type="evidence" value="ECO:0007669"/>
    <property type="project" value="UniProtKB-KW"/>
</dbReference>
<evidence type="ECO:0000313" key="16">
    <source>
        <dbReference type="Proteomes" id="UP000033070"/>
    </source>
</evidence>
<dbReference type="STRING" id="1188319.OYT1_00513"/>
<keyword evidence="16" id="KW-1185">Reference proteome</keyword>
<dbReference type="KEGG" id="fam:OYT1_ch0240"/>
<keyword evidence="7 10" id="KW-0573">Peptidoglycan synthesis</keyword>
<dbReference type="OrthoDB" id="9801978at2"/>
<dbReference type="GO" id="GO:0005524">
    <property type="term" value="F:ATP binding"/>
    <property type="evidence" value="ECO:0007669"/>
    <property type="project" value="UniProtKB-UniRule"/>
</dbReference>
<dbReference type="GO" id="GO:0051301">
    <property type="term" value="P:cell division"/>
    <property type="evidence" value="ECO:0007669"/>
    <property type="project" value="UniProtKB-KW"/>
</dbReference>
<evidence type="ECO:0000256" key="7">
    <source>
        <dbReference type="ARBA" id="ARBA00022984"/>
    </source>
</evidence>
<dbReference type="Pfam" id="PF02875">
    <property type="entry name" value="Mur_ligase_C"/>
    <property type="match status" value="1"/>
</dbReference>
<evidence type="ECO:0000259" key="13">
    <source>
        <dbReference type="Pfam" id="PF02875"/>
    </source>
</evidence>
<dbReference type="InterPro" id="IPR035911">
    <property type="entry name" value="MurE/MurF_N"/>
</dbReference>
<protein>
    <recommendedName>
        <fullName evidence="10 11">UDP-N-acetylmuramoyl-tripeptide--D-alanyl-D-alanine ligase</fullName>
        <ecNumber evidence="10 11">6.3.2.10</ecNumber>
    </recommendedName>
    <alternativeName>
        <fullName evidence="10">D-alanyl-D-alanine-adding enzyme</fullName>
    </alternativeName>
</protein>
<evidence type="ECO:0000256" key="1">
    <source>
        <dbReference type="ARBA" id="ARBA00022490"/>
    </source>
</evidence>
<dbReference type="GO" id="GO:0047480">
    <property type="term" value="F:UDP-N-acetylmuramoyl-tripeptide-D-alanyl-D-alanine ligase activity"/>
    <property type="evidence" value="ECO:0007669"/>
    <property type="project" value="UniProtKB-UniRule"/>
</dbReference>
<keyword evidence="4 10" id="KW-0547">Nucleotide-binding</keyword>
<evidence type="ECO:0000256" key="2">
    <source>
        <dbReference type="ARBA" id="ARBA00022598"/>
    </source>
</evidence>
<dbReference type="InterPro" id="IPR036565">
    <property type="entry name" value="Mur-like_cat_sf"/>
</dbReference>
<name>A0A2Z6G8U7_9PROT</name>
<evidence type="ECO:0000256" key="10">
    <source>
        <dbReference type="HAMAP-Rule" id="MF_02019"/>
    </source>
</evidence>
<dbReference type="GO" id="GO:0008360">
    <property type="term" value="P:regulation of cell shape"/>
    <property type="evidence" value="ECO:0007669"/>
    <property type="project" value="UniProtKB-KW"/>
</dbReference>
<dbReference type="Gene3D" id="3.40.1190.10">
    <property type="entry name" value="Mur-like, catalytic domain"/>
    <property type="match status" value="1"/>
</dbReference>
<dbReference type="SUPFAM" id="SSF53244">
    <property type="entry name" value="MurD-like peptide ligases, peptide-binding domain"/>
    <property type="match status" value="1"/>
</dbReference>
<evidence type="ECO:0000256" key="5">
    <source>
        <dbReference type="ARBA" id="ARBA00022840"/>
    </source>
</evidence>
<dbReference type="InterPro" id="IPR013221">
    <property type="entry name" value="Mur_ligase_cen"/>
</dbReference>
<evidence type="ECO:0000256" key="11">
    <source>
        <dbReference type="RuleBase" id="RU004136"/>
    </source>
</evidence>
<comment type="catalytic activity">
    <reaction evidence="10 11">
        <text>D-alanyl-D-alanine + UDP-N-acetyl-alpha-D-muramoyl-L-alanyl-gamma-D-glutamyl-meso-2,6-diaminopimelate + ATP = UDP-N-acetyl-alpha-D-muramoyl-L-alanyl-gamma-D-glutamyl-meso-2,6-diaminopimeloyl-D-alanyl-D-alanine + ADP + phosphate + H(+)</text>
        <dbReference type="Rhea" id="RHEA:28374"/>
        <dbReference type="ChEBI" id="CHEBI:15378"/>
        <dbReference type="ChEBI" id="CHEBI:30616"/>
        <dbReference type="ChEBI" id="CHEBI:43474"/>
        <dbReference type="ChEBI" id="CHEBI:57822"/>
        <dbReference type="ChEBI" id="CHEBI:61386"/>
        <dbReference type="ChEBI" id="CHEBI:83905"/>
        <dbReference type="ChEBI" id="CHEBI:456216"/>
        <dbReference type="EC" id="6.3.2.10"/>
    </reaction>
</comment>
<dbReference type="InterPro" id="IPR005863">
    <property type="entry name" value="UDP-N-AcMur_synth"/>
</dbReference>
<accession>A0A2Z6G8U7</accession>
<evidence type="ECO:0000313" key="15">
    <source>
        <dbReference type="EMBL" id="BBE49814.1"/>
    </source>
</evidence>
<dbReference type="EC" id="6.3.2.10" evidence="10 11"/>
<dbReference type="EMBL" id="AP018738">
    <property type="protein sequence ID" value="BBE49814.1"/>
    <property type="molecule type" value="Genomic_DNA"/>
</dbReference>
<comment type="function">
    <text evidence="10 11">Involved in cell wall formation. Catalyzes the final step in the synthesis of UDP-N-acetylmuramoyl-pentapeptide, the precursor of murein.</text>
</comment>
<gene>
    <name evidence="10" type="primary">murF</name>
    <name evidence="15" type="ORF">OYT1_ch0240</name>
</gene>
<dbReference type="SUPFAM" id="SSF53623">
    <property type="entry name" value="MurD-like peptide ligases, catalytic domain"/>
    <property type="match status" value="1"/>
</dbReference>
<dbReference type="PANTHER" id="PTHR43024">
    <property type="entry name" value="UDP-N-ACETYLMURAMOYL-TRIPEPTIDE--D-ALANYL-D-ALANINE LIGASE"/>
    <property type="match status" value="1"/>
</dbReference>
<organism evidence="15 16">
    <name type="scientific">Ferriphaselus amnicola</name>
    <dbReference type="NCBI Taxonomy" id="1188319"/>
    <lineage>
        <taxon>Bacteria</taxon>
        <taxon>Pseudomonadati</taxon>
        <taxon>Pseudomonadota</taxon>
        <taxon>Betaproteobacteria</taxon>
        <taxon>Nitrosomonadales</taxon>
        <taxon>Gallionellaceae</taxon>
        <taxon>Ferriphaselus</taxon>
    </lineage>
</organism>